<evidence type="ECO:0000313" key="6">
    <source>
        <dbReference type="EMBL" id="PLP97865.1"/>
    </source>
</evidence>
<evidence type="ECO:0000256" key="4">
    <source>
        <dbReference type="SAM" id="MobiDB-lite"/>
    </source>
</evidence>
<feature type="domain" description="HTH araC/xylS-type" evidence="5">
    <location>
        <begin position="232"/>
        <end position="329"/>
    </location>
</feature>
<dbReference type="SMART" id="SM00342">
    <property type="entry name" value="HTH_ARAC"/>
    <property type="match status" value="1"/>
</dbReference>
<keyword evidence="1" id="KW-0805">Transcription regulation</keyword>
<evidence type="ECO:0000256" key="3">
    <source>
        <dbReference type="ARBA" id="ARBA00023163"/>
    </source>
</evidence>
<evidence type="ECO:0000256" key="1">
    <source>
        <dbReference type="ARBA" id="ARBA00023015"/>
    </source>
</evidence>
<reference evidence="6 7" key="1">
    <citation type="submission" date="2017-12" db="EMBL/GenBank/DDBJ databases">
        <title>Genome sequence of the active heterotrophic nitrifier-denitrifier, Cupriavidus pauculus UM1.</title>
        <authorList>
            <person name="Putonti C."/>
            <person name="Castignetti D."/>
        </authorList>
    </citation>
    <scope>NUCLEOTIDE SEQUENCE [LARGE SCALE GENOMIC DNA]</scope>
    <source>
        <strain evidence="6 7">UM1</strain>
    </source>
</reference>
<comment type="caution">
    <text evidence="6">The sequence shown here is derived from an EMBL/GenBank/DDBJ whole genome shotgun (WGS) entry which is preliminary data.</text>
</comment>
<name>A0A2N5C6K9_9BURK</name>
<dbReference type="InterPro" id="IPR018060">
    <property type="entry name" value="HTH_AraC"/>
</dbReference>
<dbReference type="AlphaFoldDB" id="A0A2N5C6K9"/>
<dbReference type="Proteomes" id="UP000234341">
    <property type="component" value="Unassembled WGS sequence"/>
</dbReference>
<protein>
    <submittedName>
        <fullName evidence="6">AraC family transcriptional regulator</fullName>
    </submittedName>
</protein>
<dbReference type="Pfam" id="PF12852">
    <property type="entry name" value="Cupin_6"/>
    <property type="match status" value="1"/>
</dbReference>
<dbReference type="InterPro" id="IPR009057">
    <property type="entry name" value="Homeodomain-like_sf"/>
</dbReference>
<dbReference type="PANTHER" id="PTHR46796">
    <property type="entry name" value="HTH-TYPE TRANSCRIPTIONAL ACTIVATOR RHAS-RELATED"/>
    <property type="match status" value="1"/>
</dbReference>
<dbReference type="GO" id="GO:0003700">
    <property type="term" value="F:DNA-binding transcription factor activity"/>
    <property type="evidence" value="ECO:0007669"/>
    <property type="project" value="InterPro"/>
</dbReference>
<dbReference type="PROSITE" id="PS01124">
    <property type="entry name" value="HTH_ARAC_FAMILY_2"/>
    <property type="match status" value="1"/>
</dbReference>
<dbReference type="EMBL" id="PJRP01000015">
    <property type="protein sequence ID" value="PLP97865.1"/>
    <property type="molecule type" value="Genomic_DNA"/>
</dbReference>
<accession>A0A2N5C6K9</accession>
<evidence type="ECO:0000256" key="2">
    <source>
        <dbReference type="ARBA" id="ARBA00023125"/>
    </source>
</evidence>
<dbReference type="RefSeq" id="WP_101684258.1">
    <property type="nucleotide sequence ID" value="NZ_PJRP01000015.1"/>
</dbReference>
<feature type="region of interest" description="Disordered" evidence="4">
    <location>
        <begin position="78"/>
        <end position="118"/>
    </location>
</feature>
<keyword evidence="3" id="KW-0804">Transcription</keyword>
<dbReference type="SUPFAM" id="SSF51182">
    <property type="entry name" value="RmlC-like cupins"/>
    <property type="match status" value="1"/>
</dbReference>
<dbReference type="Gene3D" id="1.10.10.60">
    <property type="entry name" value="Homeodomain-like"/>
    <property type="match status" value="1"/>
</dbReference>
<organism evidence="6 7">
    <name type="scientific">Cupriavidus pauculus</name>
    <dbReference type="NCBI Taxonomy" id="82633"/>
    <lineage>
        <taxon>Bacteria</taxon>
        <taxon>Pseudomonadati</taxon>
        <taxon>Pseudomonadota</taxon>
        <taxon>Betaproteobacteria</taxon>
        <taxon>Burkholderiales</taxon>
        <taxon>Burkholderiaceae</taxon>
        <taxon>Cupriavidus</taxon>
    </lineage>
</organism>
<dbReference type="GO" id="GO:0043565">
    <property type="term" value="F:sequence-specific DNA binding"/>
    <property type="evidence" value="ECO:0007669"/>
    <property type="project" value="InterPro"/>
</dbReference>
<gene>
    <name evidence="6" type="ORF">CYJ10_25655</name>
</gene>
<sequence length="347" mass="36084">MDSLSELVRLLAPSGTVDLHCRVAGAWSAHNAQAAPGHVPYHAILDGQADVSMGAEPVRVAAGDVLLFPHGAAHTLSGVHGGRTRAADARPVSSPDSHPDSHPDSSPDSSAEPGSESRHFNGVVTEVTVPGAAEPLDILCGTFVLGSSAGVLLRALPEMLCVKTGGNGDAGLGWLRGLIGMMHVEADAPAPGSAAIIADLSTALFTVLLRTLIAQGAVSHGVMALMADARMARAVDAVVRHPERPWTVDSLAEVCNMSRATLARRFAQLGITPLELVTTLRMERAARLLRRDGLSAAAVAEQCGYASQAAFGRVFTQHYGVGPGAYRRQQRELRSARATAQLSGDAA</sequence>
<dbReference type="PANTHER" id="PTHR46796:SF7">
    <property type="entry name" value="ARAC FAMILY TRANSCRIPTIONAL REGULATOR"/>
    <property type="match status" value="1"/>
</dbReference>
<evidence type="ECO:0000259" key="5">
    <source>
        <dbReference type="PROSITE" id="PS01124"/>
    </source>
</evidence>
<keyword evidence="2" id="KW-0238">DNA-binding</keyword>
<dbReference type="InterPro" id="IPR011051">
    <property type="entry name" value="RmlC_Cupin_sf"/>
</dbReference>
<dbReference type="InterPro" id="IPR050204">
    <property type="entry name" value="AraC_XylS_family_regulators"/>
</dbReference>
<dbReference type="InterPro" id="IPR032783">
    <property type="entry name" value="AraC_lig"/>
</dbReference>
<dbReference type="Pfam" id="PF12833">
    <property type="entry name" value="HTH_18"/>
    <property type="match status" value="1"/>
</dbReference>
<dbReference type="OrthoDB" id="9783876at2"/>
<proteinExistence type="predicted"/>
<dbReference type="SUPFAM" id="SSF46689">
    <property type="entry name" value="Homeodomain-like"/>
    <property type="match status" value="2"/>
</dbReference>
<evidence type="ECO:0000313" key="7">
    <source>
        <dbReference type="Proteomes" id="UP000234341"/>
    </source>
</evidence>